<name>A0A9E7MQV2_9CAUD</name>
<evidence type="ECO:0000313" key="1">
    <source>
        <dbReference type="EMBL" id="USN14759.1"/>
    </source>
</evidence>
<proteinExistence type="predicted"/>
<protein>
    <submittedName>
        <fullName evidence="1">Uncharacterized protein</fullName>
    </submittedName>
</protein>
<organism evidence="1 2">
    <name type="scientific">Brevundimonas phage vB_BpoS-Domovoi</name>
    <dbReference type="NCBI Taxonomy" id="2948598"/>
    <lineage>
        <taxon>Viruses</taxon>
        <taxon>Duplodnaviria</taxon>
        <taxon>Heunggongvirae</taxon>
        <taxon>Uroviricota</taxon>
        <taxon>Caudoviricetes</taxon>
        <taxon>Jeanschmidtviridae</taxon>
        <taxon>Marchewkavirus</taxon>
        <taxon>Marchewkavirus domovoi</taxon>
    </lineage>
</organism>
<accession>A0A9E7MQV2</accession>
<dbReference type="Proteomes" id="UP001057221">
    <property type="component" value="Segment"/>
</dbReference>
<dbReference type="EMBL" id="ON529855">
    <property type="protein sequence ID" value="USN14759.1"/>
    <property type="molecule type" value="Genomic_DNA"/>
</dbReference>
<evidence type="ECO:0000313" key="2">
    <source>
        <dbReference type="Proteomes" id="UP001057221"/>
    </source>
</evidence>
<reference evidence="1 2" key="1">
    <citation type="submission" date="2022-05" db="EMBL/GenBank/DDBJ databases">
        <authorList>
            <person name="Friedrich I."/>
            <person name="Poehlein A."/>
            <person name="Schneider D."/>
            <person name="Hertel R."/>
            <person name="Daniel R."/>
        </authorList>
    </citation>
    <scope>NUCLEOTIDE SEQUENCE [LARGE SCALE GENOMIC DNA]</scope>
</reference>
<keyword evidence="2" id="KW-1185">Reference proteome</keyword>
<gene>
    <name evidence="1" type="ORF">DOMOVOI_02850</name>
</gene>
<sequence length="118" mass="13364">MPFKTRDDAVESLKKLTVVDPFYKLKRDADGNEVTGADGLAEWETRDLHPSAFASQDDVREIIISAEDGRGFAHYLGQFEGEFAPFDPWVHPLIETWAQQHGYEVSWRDPGSVSLWPA</sequence>